<gene>
    <name evidence="2" type="ORF">NEIFLAOT_01794</name>
</gene>
<evidence type="ECO:0000313" key="3">
    <source>
        <dbReference type="Proteomes" id="UP000004457"/>
    </source>
</evidence>
<proteinExistence type="predicted"/>
<dbReference type="GeneID" id="300272897"/>
<protein>
    <recommendedName>
        <fullName evidence="4">Type I secretion system ATPase</fullName>
    </recommendedName>
</protein>
<dbReference type="InterPro" id="IPR027417">
    <property type="entry name" value="P-loop_NTPase"/>
</dbReference>
<keyword evidence="3" id="KW-1185">Reference proteome</keyword>
<sequence length="73" mass="8116">MVTHRPQVLQIVNRIIVMDNGKVVMDGPRDLVLQKLMQNKQAKEANVKQQQQQAAAVKQQQQQAAATPQSAAQ</sequence>
<evidence type="ECO:0000256" key="1">
    <source>
        <dbReference type="SAM" id="Coils"/>
    </source>
</evidence>
<dbReference type="Proteomes" id="UP000004457">
    <property type="component" value="Unassembled WGS sequence"/>
</dbReference>
<dbReference type="EMBL" id="ACEN01000082">
    <property type="protein sequence ID" value="EEG33120.1"/>
    <property type="molecule type" value="Genomic_DNA"/>
</dbReference>
<dbReference type="Gene3D" id="3.40.50.300">
    <property type="entry name" value="P-loop containing nucleotide triphosphate hydrolases"/>
    <property type="match status" value="1"/>
</dbReference>
<feature type="coiled-coil region" evidence="1">
    <location>
        <begin position="33"/>
        <end position="67"/>
    </location>
</feature>
<evidence type="ECO:0000313" key="2">
    <source>
        <dbReference type="EMBL" id="EEG33120.1"/>
    </source>
</evidence>
<dbReference type="AlphaFoldDB" id="C0EPA4"/>
<dbReference type="RefSeq" id="WP_003681063.1">
    <property type="nucleotide sequence ID" value="NZ_ACEN01000082.1"/>
</dbReference>
<reference evidence="2 3" key="1">
    <citation type="submission" date="2009-01" db="EMBL/GenBank/DDBJ databases">
        <authorList>
            <person name="Fulton L."/>
            <person name="Clifton S."/>
            <person name="Chinwalla A.T."/>
            <person name="Mitreva M."/>
            <person name="Sodergren E."/>
            <person name="Weinstock G."/>
            <person name="Clifton S."/>
            <person name="Dooling D.J."/>
            <person name="Fulton B."/>
            <person name="Minx P."/>
            <person name="Pepin K.H."/>
            <person name="Johnson M."/>
            <person name="Bhonagiri V."/>
            <person name="Nash W.E."/>
            <person name="Mardis E.R."/>
            <person name="Wilson R.K."/>
        </authorList>
    </citation>
    <scope>NUCLEOTIDE SEQUENCE [LARGE SCALE GENOMIC DNA]</scope>
    <source>
        <strain evidence="2 3">NRL30031/H210</strain>
    </source>
</reference>
<organism evidence="2 3">
    <name type="scientific">Neisseria flavescens NRL30031/H210</name>
    <dbReference type="NCBI Taxonomy" id="546264"/>
    <lineage>
        <taxon>Bacteria</taxon>
        <taxon>Pseudomonadati</taxon>
        <taxon>Pseudomonadota</taxon>
        <taxon>Betaproteobacteria</taxon>
        <taxon>Neisseriales</taxon>
        <taxon>Neisseriaceae</taxon>
        <taxon>Neisseria</taxon>
    </lineage>
</organism>
<comment type="caution">
    <text evidence="2">The sequence shown here is derived from an EMBL/GenBank/DDBJ whole genome shotgun (WGS) entry which is preliminary data.</text>
</comment>
<evidence type="ECO:0008006" key="4">
    <source>
        <dbReference type="Google" id="ProtNLM"/>
    </source>
</evidence>
<dbReference type="eggNOG" id="COG2274">
    <property type="taxonomic scope" value="Bacteria"/>
</dbReference>
<accession>C0EPA4</accession>
<name>C0EPA4_NEIFL</name>
<dbReference type="SUPFAM" id="SSF52540">
    <property type="entry name" value="P-loop containing nucleoside triphosphate hydrolases"/>
    <property type="match status" value="1"/>
</dbReference>
<keyword evidence="1" id="KW-0175">Coiled coil</keyword>